<gene>
    <name evidence="2" type="ORF">C6Y40_19015</name>
</gene>
<sequence length="559" mass="61431">MNEVWVKQNNNKLPRNALAAAVALGLLASAQSQAATIDTGNRDLRVRWDNTVKYSAMFRVAPAENDVANGSLGPQANTNDGDLNFDKGLVSSRLDLFSEFDLRYKRRYGIRISAATWYDSVYHESNDNPGYLDGALVNTQSVPAGEFAEDTQDLHGQYGEILDAFVYGGFNVGKKSINLKAGRFAQLYGESLFFGSNAVAGAMTSLDLARALSVPQSEFKEVARPTGQFAAQLQVNSKLTLAAYYQFEWRKSRLPAAGSYFSFTDFVDKGGETIILDPGQIVHRSEDIVADDSGQFGFQARYKINDYEVGFYAAQFHDKMPQFYLRPGINVQEGGIGDYAQVFAEDIKVYGLSVSTLVGETNVAAEMSVRQDMSLVATGNTVILPGDTVSDGGDNSAFPRGDTFHFNASMISILNENSLWDAATFIGEFAFNRRLDISENADQLDPLATKDASAIQFTFTPDYFQVLPGLDMQVPIGFGFGIEGRSSVNGVLFPSEHGGNVSVGLKGDYNRMWRFSLNYNKYLGDAGSIIQYNTPVPTLSYENFHGDRDFISLSVQRTF</sequence>
<dbReference type="Pfam" id="PF06980">
    <property type="entry name" value="DUF1302"/>
    <property type="match status" value="1"/>
</dbReference>
<feature type="signal peptide" evidence="1">
    <location>
        <begin position="1"/>
        <end position="34"/>
    </location>
</feature>
<dbReference type="RefSeq" id="WP_105935982.1">
    <property type="nucleotide sequence ID" value="NZ_PVNP01000193.1"/>
</dbReference>
<feature type="chain" id="PRO_5015780182" evidence="1">
    <location>
        <begin position="35"/>
        <end position="559"/>
    </location>
</feature>
<proteinExistence type="predicted"/>
<dbReference type="AlphaFoldDB" id="A0A2S9V6H1"/>
<evidence type="ECO:0000313" key="3">
    <source>
        <dbReference type="Proteomes" id="UP000238949"/>
    </source>
</evidence>
<evidence type="ECO:0000313" key="2">
    <source>
        <dbReference type="EMBL" id="PRO72014.1"/>
    </source>
</evidence>
<protein>
    <submittedName>
        <fullName evidence="2">DUF1302 domain-containing protein</fullName>
    </submittedName>
</protein>
<evidence type="ECO:0000256" key="1">
    <source>
        <dbReference type="SAM" id="SignalP"/>
    </source>
</evidence>
<reference evidence="3" key="1">
    <citation type="journal article" date="2020" name="Int. J. Syst. Evol. Microbiol.">
        <title>Alteromonas alba sp. nov., a marine bacterium isolated from the seawater of the West Pacific Ocean.</title>
        <authorList>
            <person name="Sun C."/>
            <person name="Wu Y.-H."/>
            <person name="Xamxidin M."/>
            <person name="Cheng H."/>
            <person name="Xu X.-W."/>
        </authorList>
    </citation>
    <scope>NUCLEOTIDE SEQUENCE [LARGE SCALE GENOMIC DNA]</scope>
    <source>
        <strain evidence="3">190</strain>
    </source>
</reference>
<name>A0A2S9V6H1_9ALTE</name>
<dbReference type="OrthoDB" id="7052179at2"/>
<accession>A0A2S9V6H1</accession>
<comment type="caution">
    <text evidence="2">The sequence shown here is derived from an EMBL/GenBank/DDBJ whole genome shotgun (WGS) entry which is preliminary data.</text>
</comment>
<dbReference type="EMBL" id="PVNP01000193">
    <property type="protein sequence ID" value="PRO72014.1"/>
    <property type="molecule type" value="Genomic_DNA"/>
</dbReference>
<dbReference type="Proteomes" id="UP000238949">
    <property type="component" value="Unassembled WGS sequence"/>
</dbReference>
<organism evidence="2 3">
    <name type="scientific">Alteromonas alba</name>
    <dbReference type="NCBI Taxonomy" id="2079529"/>
    <lineage>
        <taxon>Bacteria</taxon>
        <taxon>Pseudomonadati</taxon>
        <taxon>Pseudomonadota</taxon>
        <taxon>Gammaproteobacteria</taxon>
        <taxon>Alteromonadales</taxon>
        <taxon>Alteromonadaceae</taxon>
        <taxon>Alteromonas/Salinimonas group</taxon>
        <taxon>Alteromonas</taxon>
    </lineage>
</organism>
<keyword evidence="3" id="KW-1185">Reference proteome</keyword>
<keyword evidence="1" id="KW-0732">Signal</keyword>
<dbReference type="InterPro" id="IPR010727">
    <property type="entry name" value="DUF1302"/>
</dbReference>